<name>A0A061R2A6_9CHLO</name>
<evidence type="ECO:0000256" key="1">
    <source>
        <dbReference type="ARBA" id="ARBA00004323"/>
    </source>
</evidence>
<accession>A0A061R2A6</accession>
<dbReference type="CDD" id="cd19952">
    <property type="entry name" value="GT29"/>
    <property type="match status" value="1"/>
</dbReference>
<evidence type="ECO:0000256" key="11">
    <source>
        <dbReference type="SAM" id="MobiDB-lite"/>
    </source>
</evidence>
<comment type="subcellular location">
    <subcellularLocation>
        <location evidence="1">Golgi apparatus membrane</location>
        <topology evidence="1">Single-pass type II membrane protein</topology>
    </subcellularLocation>
</comment>
<dbReference type="Gene3D" id="3.90.1480.20">
    <property type="entry name" value="Glycosyl transferase family 29"/>
    <property type="match status" value="1"/>
</dbReference>
<evidence type="ECO:0000256" key="5">
    <source>
        <dbReference type="ARBA" id="ARBA00022692"/>
    </source>
</evidence>
<keyword evidence="10" id="KW-0325">Glycoprotein</keyword>
<dbReference type="Pfam" id="PF00777">
    <property type="entry name" value="Glyco_transf_29"/>
    <property type="match status" value="1"/>
</dbReference>
<evidence type="ECO:0000256" key="2">
    <source>
        <dbReference type="ARBA" id="ARBA00006003"/>
    </source>
</evidence>
<dbReference type="AlphaFoldDB" id="A0A061R2A6"/>
<evidence type="ECO:0000256" key="10">
    <source>
        <dbReference type="ARBA" id="ARBA00023180"/>
    </source>
</evidence>
<evidence type="ECO:0000256" key="8">
    <source>
        <dbReference type="ARBA" id="ARBA00023034"/>
    </source>
</evidence>
<reference evidence="13" key="1">
    <citation type="submission" date="2014-05" db="EMBL/GenBank/DDBJ databases">
        <title>The transcriptome of the halophilic microalga Tetraselmis sp. GSL018 isolated from the Great Salt Lake, Utah.</title>
        <authorList>
            <person name="Jinkerson R.E."/>
            <person name="D'Adamo S."/>
            <person name="Posewitz M.C."/>
        </authorList>
    </citation>
    <scope>NUCLEOTIDE SEQUENCE</scope>
    <source>
        <strain evidence="13">GSL018</strain>
    </source>
</reference>
<evidence type="ECO:0000256" key="4">
    <source>
        <dbReference type="ARBA" id="ARBA00022679"/>
    </source>
</evidence>
<protein>
    <submittedName>
        <fullName evidence="13">Alpha-N-acetyl-neuraminate alpha-2,8-sialyltransferase (Sialyltransferase 8D)</fullName>
    </submittedName>
</protein>
<feature type="region of interest" description="Disordered" evidence="11">
    <location>
        <begin position="82"/>
        <end position="118"/>
    </location>
</feature>
<keyword evidence="5 12" id="KW-0812">Transmembrane</keyword>
<keyword evidence="7 12" id="KW-1133">Transmembrane helix</keyword>
<keyword evidence="3 13" id="KW-0328">Glycosyltransferase</keyword>
<dbReference type="PANTHER" id="PTHR11987:SF36">
    <property type="entry name" value="SIA-ALPHA-2,3-GAL-BETA-1,4-GLCNAC-R:ALPHA 2,8-SIALYLTRANSFERASE"/>
    <property type="match status" value="1"/>
</dbReference>
<dbReference type="InterPro" id="IPR001675">
    <property type="entry name" value="Glyco_trans_29"/>
</dbReference>
<sequence>MRRRKPSILFLVISLALIWSSFFVLFTYLDVPIGIAIQEKPLFRISLAVKSMPNSLKGQAESFSEETSLLVFNSAGQLRRTSSEQDLDCDGLEGARGKHRGKRNREDSEKTGRNSRPLETIRDEVRQKLSEIRFVNQYNRLITHRRQFIIWNATLKSIIQRHFLEYFDDQTGSTLVYAFPSKLMALLPMDEPLLDYETCAVVGNSGVTLLRLDGKDIDGHDAVFRINLAPVRGFEDHVGSKTTFQVINSPNIREMLTGTLRWRASDNETRLVMFETAARFARHHLAAPLLEEHGSRALLLSPSFSNHCEQLWRTLKESLEAETGVAFHRKPMSGFFAVLMALQVCDRVDLYGFDAYTSSRTKNLYHYFDHVEGFTGVHSFDLAMHIFRKIQEIGLLTIKS</sequence>
<proteinExistence type="inferred from homology"/>
<dbReference type="GO" id="GO:0000139">
    <property type="term" value="C:Golgi membrane"/>
    <property type="evidence" value="ECO:0007669"/>
    <property type="project" value="UniProtKB-SubCell"/>
</dbReference>
<dbReference type="PANTHER" id="PTHR11987">
    <property type="entry name" value="ALPHA-2,8-SIALYLTRANSFERASE"/>
    <property type="match status" value="1"/>
</dbReference>
<feature type="transmembrane region" description="Helical" evidence="12">
    <location>
        <begin position="7"/>
        <end position="29"/>
    </location>
</feature>
<dbReference type="EMBL" id="GBEZ01022190">
    <property type="protein sequence ID" value="JAC64631.1"/>
    <property type="molecule type" value="Transcribed_RNA"/>
</dbReference>
<dbReference type="GO" id="GO:0008373">
    <property type="term" value="F:sialyltransferase activity"/>
    <property type="evidence" value="ECO:0007669"/>
    <property type="project" value="InterPro"/>
</dbReference>
<keyword evidence="6" id="KW-0735">Signal-anchor</keyword>
<keyword evidence="9 12" id="KW-0472">Membrane</keyword>
<evidence type="ECO:0000256" key="6">
    <source>
        <dbReference type="ARBA" id="ARBA00022968"/>
    </source>
</evidence>
<keyword evidence="4 13" id="KW-0808">Transferase</keyword>
<evidence type="ECO:0000313" key="13">
    <source>
        <dbReference type="EMBL" id="JAC64631.1"/>
    </source>
</evidence>
<evidence type="ECO:0000256" key="12">
    <source>
        <dbReference type="SAM" id="Phobius"/>
    </source>
</evidence>
<keyword evidence="8" id="KW-0333">Golgi apparatus</keyword>
<evidence type="ECO:0000256" key="7">
    <source>
        <dbReference type="ARBA" id="ARBA00022989"/>
    </source>
</evidence>
<dbReference type="InterPro" id="IPR050943">
    <property type="entry name" value="Glycosyltr_29_Sialyltrsf"/>
</dbReference>
<comment type="similarity">
    <text evidence="2">Belongs to the glycosyltransferase 29 family.</text>
</comment>
<dbReference type="InterPro" id="IPR038578">
    <property type="entry name" value="GT29-like_sf"/>
</dbReference>
<organism evidence="13">
    <name type="scientific">Tetraselmis sp. GSL018</name>
    <dbReference type="NCBI Taxonomy" id="582737"/>
    <lineage>
        <taxon>Eukaryota</taxon>
        <taxon>Viridiplantae</taxon>
        <taxon>Chlorophyta</taxon>
        <taxon>core chlorophytes</taxon>
        <taxon>Chlorodendrophyceae</taxon>
        <taxon>Chlorodendrales</taxon>
        <taxon>Chlorodendraceae</taxon>
        <taxon>Tetraselmis</taxon>
    </lineage>
</organism>
<evidence type="ECO:0000256" key="3">
    <source>
        <dbReference type="ARBA" id="ARBA00022676"/>
    </source>
</evidence>
<evidence type="ECO:0000256" key="9">
    <source>
        <dbReference type="ARBA" id="ARBA00023136"/>
    </source>
</evidence>
<gene>
    <name evidence="13" type="primary">SIAT8D</name>
    <name evidence="13" type="ORF">TSPGSL018_17874</name>
</gene>